<reference evidence="3" key="1">
    <citation type="journal article" date="2017" name="Nat. Ecol. Evol.">
        <title>Genome expansion and lineage-specific genetic innovations in the forest pathogenic fungi Armillaria.</title>
        <authorList>
            <person name="Sipos G."/>
            <person name="Prasanna A.N."/>
            <person name="Walter M.C."/>
            <person name="O'Connor E."/>
            <person name="Balint B."/>
            <person name="Krizsan K."/>
            <person name="Kiss B."/>
            <person name="Hess J."/>
            <person name="Varga T."/>
            <person name="Slot J."/>
            <person name="Riley R."/>
            <person name="Boka B."/>
            <person name="Rigling D."/>
            <person name="Barry K."/>
            <person name="Lee J."/>
            <person name="Mihaltcheva S."/>
            <person name="LaButti K."/>
            <person name="Lipzen A."/>
            <person name="Waldron R."/>
            <person name="Moloney N.M."/>
            <person name="Sperisen C."/>
            <person name="Kredics L."/>
            <person name="Vagvoelgyi C."/>
            <person name="Patrignani A."/>
            <person name="Fitzpatrick D."/>
            <person name="Nagy I."/>
            <person name="Doyle S."/>
            <person name="Anderson J.B."/>
            <person name="Grigoriev I.V."/>
            <person name="Gueldener U."/>
            <person name="Muensterkoetter M."/>
            <person name="Nagy L.G."/>
        </authorList>
    </citation>
    <scope>NUCLEOTIDE SEQUENCE [LARGE SCALE GENOMIC DNA]</scope>
    <source>
        <strain evidence="3">C18/9</strain>
    </source>
</reference>
<sequence length="200" mass="23439">MDDPEPTRSSETWRSPYSPSPDWRETASIWMESSIYNQFNNFNYDYETFGELDNVTLWTEGVDNYVSYPFQLPDYPPHWVRQHDQYHNLQHSQRYAGQGGGGGEGSQDPPADSENKERRLIAEEAGQKLRKITELEKELNDAEMSHQDHAMKWGLPLRPGDKGNDLERSRQPVQLPLPPNQYHLLWRHDDWYSVLRPPPD</sequence>
<feature type="region of interest" description="Disordered" evidence="1">
    <location>
        <begin position="1"/>
        <end position="22"/>
    </location>
</feature>
<feature type="compositionally biased region" description="Basic and acidic residues" evidence="1">
    <location>
        <begin position="159"/>
        <end position="170"/>
    </location>
</feature>
<feature type="compositionally biased region" description="Basic and acidic residues" evidence="1">
    <location>
        <begin position="140"/>
        <end position="151"/>
    </location>
</feature>
<organism evidence="2 3">
    <name type="scientific">Armillaria ostoyae</name>
    <name type="common">Armillaria root rot fungus</name>
    <dbReference type="NCBI Taxonomy" id="47428"/>
    <lineage>
        <taxon>Eukaryota</taxon>
        <taxon>Fungi</taxon>
        <taxon>Dikarya</taxon>
        <taxon>Basidiomycota</taxon>
        <taxon>Agaricomycotina</taxon>
        <taxon>Agaricomycetes</taxon>
        <taxon>Agaricomycetidae</taxon>
        <taxon>Agaricales</taxon>
        <taxon>Marasmiineae</taxon>
        <taxon>Physalacriaceae</taxon>
        <taxon>Armillaria</taxon>
    </lineage>
</organism>
<dbReference type="EMBL" id="FUEG01000007">
    <property type="protein sequence ID" value="SJL07102.1"/>
    <property type="molecule type" value="Genomic_DNA"/>
</dbReference>
<keyword evidence="3" id="KW-1185">Reference proteome</keyword>
<dbReference type="Proteomes" id="UP000219338">
    <property type="component" value="Unassembled WGS sequence"/>
</dbReference>
<evidence type="ECO:0000256" key="1">
    <source>
        <dbReference type="SAM" id="MobiDB-lite"/>
    </source>
</evidence>
<dbReference type="AlphaFoldDB" id="A0A284REA9"/>
<proteinExistence type="predicted"/>
<protein>
    <submittedName>
        <fullName evidence="2">Uncharacterized protein</fullName>
    </submittedName>
</protein>
<evidence type="ECO:0000313" key="2">
    <source>
        <dbReference type="EMBL" id="SJL07102.1"/>
    </source>
</evidence>
<name>A0A284REA9_ARMOS</name>
<accession>A0A284REA9</accession>
<gene>
    <name evidence="2" type="ORF">ARMOST_10445</name>
</gene>
<feature type="region of interest" description="Disordered" evidence="1">
    <location>
        <begin position="140"/>
        <end position="178"/>
    </location>
</feature>
<evidence type="ECO:0000313" key="3">
    <source>
        <dbReference type="Proteomes" id="UP000219338"/>
    </source>
</evidence>
<feature type="region of interest" description="Disordered" evidence="1">
    <location>
        <begin position="93"/>
        <end position="116"/>
    </location>
</feature>